<dbReference type="Gene3D" id="2.30.30.30">
    <property type="match status" value="1"/>
</dbReference>
<dbReference type="InterPro" id="IPR036735">
    <property type="entry name" value="NGN_dom_sf"/>
</dbReference>
<dbReference type="GO" id="GO:0006353">
    <property type="term" value="P:DNA-templated transcription termination"/>
    <property type="evidence" value="ECO:0007669"/>
    <property type="project" value="UniProtKB-UniRule"/>
</dbReference>
<dbReference type="InterPro" id="IPR008991">
    <property type="entry name" value="Translation_prot_SH3-like_sf"/>
</dbReference>
<organism evidence="10 11">
    <name type="scientific">Trueperella bialowiezensis</name>
    <dbReference type="NCBI Taxonomy" id="312285"/>
    <lineage>
        <taxon>Bacteria</taxon>
        <taxon>Bacillati</taxon>
        <taxon>Actinomycetota</taxon>
        <taxon>Actinomycetes</taxon>
        <taxon>Actinomycetales</taxon>
        <taxon>Actinomycetaceae</taxon>
        <taxon>Trueperella</taxon>
    </lineage>
</organism>
<dbReference type="SUPFAM" id="SSF82679">
    <property type="entry name" value="N-utilization substance G protein NusG, N-terminal domain"/>
    <property type="match status" value="1"/>
</dbReference>
<dbReference type="Pfam" id="PF02357">
    <property type="entry name" value="NusG"/>
    <property type="match status" value="1"/>
</dbReference>
<dbReference type="CDD" id="cd06091">
    <property type="entry name" value="KOW_NusG"/>
    <property type="match status" value="1"/>
</dbReference>
<dbReference type="GO" id="GO:0032784">
    <property type="term" value="P:regulation of DNA-templated transcription elongation"/>
    <property type="evidence" value="ECO:0007669"/>
    <property type="project" value="InterPro"/>
</dbReference>
<dbReference type="InterPro" id="IPR001062">
    <property type="entry name" value="Transcrpt_antiterm_NusG"/>
</dbReference>
<reference evidence="10 11" key="1">
    <citation type="submission" date="2018-12" db="EMBL/GenBank/DDBJ databases">
        <authorList>
            <consortium name="Pathogen Informatics"/>
        </authorList>
    </citation>
    <scope>NUCLEOTIDE SEQUENCE [LARGE SCALE GENOMIC DNA]</scope>
    <source>
        <strain evidence="10 11">NCTC13354</strain>
    </source>
</reference>
<keyword evidence="10" id="KW-0675">Receptor</keyword>
<feature type="region of interest" description="Disordered" evidence="8">
    <location>
        <begin position="1"/>
        <end position="80"/>
    </location>
</feature>
<dbReference type="Proteomes" id="UP000269542">
    <property type="component" value="Chromosome"/>
</dbReference>
<dbReference type="PANTHER" id="PTHR30265">
    <property type="entry name" value="RHO-INTERACTING TRANSCRIPTION TERMINATION FACTOR NUSG"/>
    <property type="match status" value="1"/>
</dbReference>
<name>A0A448PD76_9ACTO</name>
<evidence type="ECO:0000256" key="1">
    <source>
        <dbReference type="ARBA" id="ARBA00022472"/>
    </source>
</evidence>
<evidence type="ECO:0000256" key="6">
    <source>
        <dbReference type="NCBIfam" id="TIGR00922"/>
    </source>
</evidence>
<comment type="function">
    <text evidence="5 7">Participates in transcription elongation, termination and antitermination.</text>
</comment>
<sequence>MSEEEFAVNELFSDAETADTTPVGEVADASEEVELPDAPEVDESEAADDVAEDTAEAEADGVADEAESAEEDDGVVTEETVRKRIKGLPGDWYVLHTYAGYEKRVKQDLEYRIHTLNMEDYIFEVQVPMEQVYEVKKGQRKLVSRVRMPGYAIVRMEMTDDSWRAVQDTNGVTGFVGNGRDPVALTEREVVQMLTPVVEQEAAEAAKAAGKPVVSGAPQVVADYEVGETVTLTTEPWVGMPATISQVDAANQRLTVLMTLVGQETPVDLSFSQVKKMD</sequence>
<dbReference type="SMART" id="SM00738">
    <property type="entry name" value="NGN"/>
    <property type="match status" value="1"/>
</dbReference>
<protein>
    <recommendedName>
        <fullName evidence="5 6">Transcription termination/antitermination protein NusG</fullName>
    </recommendedName>
</protein>
<evidence type="ECO:0000256" key="4">
    <source>
        <dbReference type="ARBA" id="ARBA00023163"/>
    </source>
</evidence>
<dbReference type="NCBIfam" id="TIGR00922">
    <property type="entry name" value="nusG"/>
    <property type="match status" value="1"/>
</dbReference>
<dbReference type="SUPFAM" id="SSF50104">
    <property type="entry name" value="Translation proteins SH3-like domain"/>
    <property type="match status" value="1"/>
</dbReference>
<feature type="domain" description="NusG-like N-terminal" evidence="9">
    <location>
        <begin position="89"/>
        <end position="197"/>
    </location>
</feature>
<dbReference type="GO" id="GO:0005829">
    <property type="term" value="C:cytosol"/>
    <property type="evidence" value="ECO:0007669"/>
    <property type="project" value="TreeGrafter"/>
</dbReference>
<evidence type="ECO:0000256" key="5">
    <source>
        <dbReference type="HAMAP-Rule" id="MF_00948"/>
    </source>
</evidence>
<dbReference type="PANTHER" id="PTHR30265:SF2">
    <property type="entry name" value="TRANSCRIPTION TERMINATION_ANTITERMINATION PROTEIN NUSG"/>
    <property type="match status" value="1"/>
</dbReference>
<evidence type="ECO:0000256" key="7">
    <source>
        <dbReference type="RuleBase" id="RU000538"/>
    </source>
</evidence>
<dbReference type="InterPro" id="IPR006645">
    <property type="entry name" value="NGN-like_dom"/>
</dbReference>
<keyword evidence="3 5" id="KW-0805">Transcription regulation</keyword>
<evidence type="ECO:0000313" key="11">
    <source>
        <dbReference type="Proteomes" id="UP000269542"/>
    </source>
</evidence>
<dbReference type="InterPro" id="IPR047050">
    <property type="entry name" value="NGN"/>
</dbReference>
<dbReference type="GO" id="GO:0006354">
    <property type="term" value="P:DNA-templated transcription elongation"/>
    <property type="evidence" value="ECO:0007669"/>
    <property type="project" value="UniProtKB-UniRule"/>
</dbReference>
<dbReference type="EMBL" id="LR134476">
    <property type="protein sequence ID" value="VEI12878.1"/>
    <property type="molecule type" value="Genomic_DNA"/>
</dbReference>
<dbReference type="InterPro" id="IPR014722">
    <property type="entry name" value="Rib_uL2_dom2"/>
</dbReference>
<evidence type="ECO:0000259" key="9">
    <source>
        <dbReference type="SMART" id="SM00738"/>
    </source>
</evidence>
<keyword evidence="1 5" id="KW-0806">Transcription termination</keyword>
<dbReference type="OrthoDB" id="9809075at2"/>
<evidence type="ECO:0000256" key="2">
    <source>
        <dbReference type="ARBA" id="ARBA00022814"/>
    </source>
</evidence>
<dbReference type="PRINTS" id="PR00338">
    <property type="entry name" value="NUSGTNSCPFCT"/>
</dbReference>
<dbReference type="CDD" id="cd09891">
    <property type="entry name" value="NGN_Bact_1"/>
    <property type="match status" value="1"/>
</dbReference>
<dbReference type="GO" id="GO:0031564">
    <property type="term" value="P:transcription antitermination"/>
    <property type="evidence" value="ECO:0007669"/>
    <property type="project" value="UniProtKB-UniRule"/>
</dbReference>
<dbReference type="RefSeq" id="WP_126416047.1">
    <property type="nucleotide sequence ID" value="NZ_LR134476.1"/>
</dbReference>
<accession>A0A448PD76</accession>
<feature type="compositionally biased region" description="Acidic residues" evidence="8">
    <location>
        <begin position="28"/>
        <end position="76"/>
    </location>
</feature>
<gene>
    <name evidence="5 10" type="primary">nusG</name>
    <name evidence="10" type="ORF">NCTC13354_00572</name>
</gene>
<dbReference type="HAMAP" id="MF_00948">
    <property type="entry name" value="NusG"/>
    <property type="match status" value="1"/>
</dbReference>
<dbReference type="AlphaFoldDB" id="A0A448PD76"/>
<evidence type="ECO:0000313" key="10">
    <source>
        <dbReference type="EMBL" id="VEI12878.1"/>
    </source>
</evidence>
<evidence type="ECO:0000256" key="8">
    <source>
        <dbReference type="SAM" id="MobiDB-lite"/>
    </source>
</evidence>
<dbReference type="KEGG" id="tbw:NCTC13354_00572"/>
<comment type="similarity">
    <text evidence="5 7">Belongs to the NusG family.</text>
</comment>
<proteinExistence type="inferred from homology"/>
<keyword evidence="11" id="KW-1185">Reference proteome</keyword>
<dbReference type="Gene3D" id="3.30.70.940">
    <property type="entry name" value="NusG, N-terminal domain"/>
    <property type="match status" value="1"/>
</dbReference>
<dbReference type="InterPro" id="IPR043425">
    <property type="entry name" value="NusG-like"/>
</dbReference>
<keyword evidence="4 5" id="KW-0804">Transcription</keyword>
<keyword evidence="2 5" id="KW-0889">Transcription antitermination</keyword>
<evidence type="ECO:0000256" key="3">
    <source>
        <dbReference type="ARBA" id="ARBA00023015"/>
    </source>
</evidence>